<accession>A0A251XAV5</accession>
<keyword evidence="1" id="KW-1133">Transmembrane helix</keyword>
<keyword evidence="1" id="KW-0812">Transmembrane</keyword>
<protein>
    <submittedName>
        <fullName evidence="2">Uncharacterized protein</fullName>
    </submittedName>
</protein>
<keyword evidence="1" id="KW-0472">Membrane</keyword>
<sequence>MPQSLNYQFLFLFDRQRTVGSRHIKEPEHLPINEDQVNKNTPPTEAVGYPDGNKRLFRLHIPAAKCHQDMQQLLLDSWRKVSAEYEKCRIADTVTLHTSLGNESETLLLSVAVLIIDDELKAADHTVTLPLYDVEKKEKTGDCHYEPDNKALFELTPADFSLKNPVTFIEFNPEFKPKAFTASFAEKDKWQLSFKVHDEPCLIALKAEEDSNYIAFSIYGLARHDITTEKNQELNAQLEEFLLFGKDNLGYSALMFLLNPIMTQHRQYNKIDTAAHKLDHHLRRVNAHYGNVSDAELYCKTREQLEHELHEMKSLISRASYELGRIPQAIETLHINRRILLERLHIVNKHGADVWRFDWQWEDEALTALQQQQFSDGKPTASARPLLLNQFDYGIENLRNQQQYIEGKLTHLRGSIERWELALEQQKLELYEKLGHLGHGIIFLVALAEMGHVLHGAAKGSHGAEVTDGGHHWYQPALDLLHWFDSSTLVHILASILQSPTLFLLLVLIILFPVGKAWWRFSYRRRLARKKYKALRHRPE</sequence>
<comment type="caution">
    <text evidence="2">The sequence shown here is derived from an EMBL/GenBank/DDBJ whole genome shotgun (WGS) entry which is preliminary data.</text>
</comment>
<proteinExistence type="predicted"/>
<evidence type="ECO:0000313" key="3">
    <source>
        <dbReference type="Proteomes" id="UP000194798"/>
    </source>
</evidence>
<name>A0A251XAV5_9GAMM</name>
<feature type="transmembrane region" description="Helical" evidence="1">
    <location>
        <begin position="502"/>
        <end position="521"/>
    </location>
</feature>
<gene>
    <name evidence="2" type="ORF">TPSD3_03310</name>
</gene>
<dbReference type="AlphaFoldDB" id="A0A251XAV5"/>
<dbReference type="Proteomes" id="UP000194798">
    <property type="component" value="Unassembled WGS sequence"/>
</dbReference>
<organism evidence="2 3">
    <name type="scientific">Thioflexithrix psekupsensis</name>
    <dbReference type="NCBI Taxonomy" id="1570016"/>
    <lineage>
        <taxon>Bacteria</taxon>
        <taxon>Pseudomonadati</taxon>
        <taxon>Pseudomonadota</taxon>
        <taxon>Gammaproteobacteria</taxon>
        <taxon>Thiotrichales</taxon>
        <taxon>Thioflexithrix</taxon>
    </lineage>
</organism>
<evidence type="ECO:0000313" key="2">
    <source>
        <dbReference type="EMBL" id="OUD15562.1"/>
    </source>
</evidence>
<dbReference type="EMBL" id="MSLT01000006">
    <property type="protein sequence ID" value="OUD15562.1"/>
    <property type="molecule type" value="Genomic_DNA"/>
</dbReference>
<dbReference type="RefSeq" id="WP_086487159.1">
    <property type="nucleotide sequence ID" value="NZ_MSLT01000006.1"/>
</dbReference>
<evidence type="ECO:0000256" key="1">
    <source>
        <dbReference type="SAM" id="Phobius"/>
    </source>
</evidence>
<reference evidence="2 3" key="1">
    <citation type="submission" date="2016-12" db="EMBL/GenBank/DDBJ databases">
        <title>Thioflexothrix psekupsii D3 genome sequencing and assembly.</title>
        <authorList>
            <person name="Fomenkov A."/>
            <person name="Vincze T."/>
            <person name="Grabovich M."/>
            <person name="Anton B.P."/>
            <person name="Dubinina G."/>
            <person name="Orlova M."/>
            <person name="Belousova E."/>
            <person name="Roberts R.J."/>
        </authorList>
    </citation>
    <scope>NUCLEOTIDE SEQUENCE [LARGE SCALE GENOMIC DNA]</scope>
    <source>
        <strain evidence="2">D3</strain>
    </source>
</reference>
<keyword evidence="3" id="KW-1185">Reference proteome</keyword>